<dbReference type="PANTHER" id="PTHR21340:SF7">
    <property type="entry name" value="NUDIX HYDROLASE DOMAIN-CONTAINING PROTEIN"/>
    <property type="match status" value="1"/>
</dbReference>
<organism evidence="2 3">
    <name type="scientific">Segnochrobactrum spirostomi</name>
    <dbReference type="NCBI Taxonomy" id="2608987"/>
    <lineage>
        <taxon>Bacteria</taxon>
        <taxon>Pseudomonadati</taxon>
        <taxon>Pseudomonadota</taxon>
        <taxon>Alphaproteobacteria</taxon>
        <taxon>Hyphomicrobiales</taxon>
        <taxon>Segnochrobactraceae</taxon>
        <taxon>Segnochrobactrum</taxon>
    </lineage>
</organism>
<name>A0A6A7XZ60_9HYPH</name>
<dbReference type="InterPro" id="IPR051325">
    <property type="entry name" value="Nudix_hydrolase_domain"/>
</dbReference>
<gene>
    <name evidence="2" type="ORF">F0357_02630</name>
</gene>
<dbReference type="Gene3D" id="3.90.79.10">
    <property type="entry name" value="Nucleoside Triphosphate Pyrophosphohydrolase"/>
    <property type="match status" value="1"/>
</dbReference>
<evidence type="ECO:0000259" key="1">
    <source>
        <dbReference type="PROSITE" id="PS51462"/>
    </source>
</evidence>
<dbReference type="Proteomes" id="UP000332515">
    <property type="component" value="Unassembled WGS sequence"/>
</dbReference>
<dbReference type="SUPFAM" id="SSF55811">
    <property type="entry name" value="Nudix"/>
    <property type="match status" value="1"/>
</dbReference>
<dbReference type="CDD" id="cd04662">
    <property type="entry name" value="NUDIX_Hydrolase"/>
    <property type="match status" value="1"/>
</dbReference>
<accession>A0A6A7XZ60</accession>
<dbReference type="Pfam" id="PF00293">
    <property type="entry name" value="NUDIX"/>
    <property type="match status" value="1"/>
</dbReference>
<dbReference type="InterPro" id="IPR000086">
    <property type="entry name" value="NUDIX_hydrolase_dom"/>
</dbReference>
<reference evidence="2 3" key="1">
    <citation type="submission" date="2019-09" db="EMBL/GenBank/DDBJ databases">
        <title>Segnochrobactrum spirostomi gen. nov., sp. nov., isolated from the ciliate Spirostomum cf. yagiui and description of a novel family, Segnochrobactraceae fam. nov. within the order Rhizobiales of the class Alphaproteobacteria.</title>
        <authorList>
            <person name="Akter S."/>
            <person name="Shazib S.U.A."/>
            <person name="Shin M.K."/>
        </authorList>
    </citation>
    <scope>NUCLEOTIDE SEQUENCE [LARGE SCALE GENOMIC DNA]</scope>
    <source>
        <strain evidence="2 3">Sp-1</strain>
    </source>
</reference>
<dbReference type="AlphaFoldDB" id="A0A6A7XZ60"/>
<protein>
    <submittedName>
        <fullName evidence="2">NUDIX domain-containing protein</fullName>
    </submittedName>
</protein>
<evidence type="ECO:0000313" key="3">
    <source>
        <dbReference type="Proteomes" id="UP000332515"/>
    </source>
</evidence>
<dbReference type="GO" id="GO:0004081">
    <property type="term" value="F:bis(5'-nucleosyl)-tetraphosphatase (asymmetrical) activity"/>
    <property type="evidence" value="ECO:0007669"/>
    <property type="project" value="TreeGrafter"/>
</dbReference>
<dbReference type="PROSITE" id="PS51462">
    <property type="entry name" value="NUDIX"/>
    <property type="match status" value="1"/>
</dbReference>
<dbReference type="PANTHER" id="PTHR21340">
    <property type="entry name" value="DIADENOSINE 5,5-P1,P4-TETRAPHOSPHATE PYROPHOSPHOHYDROLASE MUTT"/>
    <property type="match status" value="1"/>
</dbReference>
<dbReference type="InterPro" id="IPR015797">
    <property type="entry name" value="NUDIX_hydrolase-like_dom_sf"/>
</dbReference>
<dbReference type="GO" id="GO:0006754">
    <property type="term" value="P:ATP biosynthetic process"/>
    <property type="evidence" value="ECO:0007669"/>
    <property type="project" value="TreeGrafter"/>
</dbReference>
<comment type="caution">
    <text evidence="2">The sequence shown here is derived from an EMBL/GenBank/DDBJ whole genome shotgun (WGS) entry which is preliminary data.</text>
</comment>
<evidence type="ECO:0000313" key="2">
    <source>
        <dbReference type="EMBL" id="MQT11586.1"/>
    </source>
</evidence>
<dbReference type="EMBL" id="VWNA01000001">
    <property type="protein sequence ID" value="MQT11586.1"/>
    <property type="molecule type" value="Genomic_DNA"/>
</dbReference>
<feature type="domain" description="Nudix hydrolase" evidence="1">
    <location>
        <begin position="1"/>
        <end position="151"/>
    </location>
</feature>
<proteinExistence type="predicted"/>
<sequence length="161" mass="17787">MSDFSAGILMFRRQSGVIEVLLAHPGGPFWRSKDRGAWMIIKGGPEPGETAEAAARREWQEETGRPAEGPLAPLGEIRQRGGKRVEAFALEGAFDPAGLTSNTFELEWPPRSGRTATFPEIDAVRWFPLDEAAEMILVSQRPLLDRLAELLAEARPHTPSR</sequence>
<dbReference type="GO" id="GO:0006167">
    <property type="term" value="P:AMP biosynthetic process"/>
    <property type="evidence" value="ECO:0007669"/>
    <property type="project" value="TreeGrafter"/>
</dbReference>
<keyword evidence="3" id="KW-1185">Reference proteome</keyword>
<dbReference type="RefSeq" id="WP_153478428.1">
    <property type="nucleotide sequence ID" value="NZ_VWNA01000001.1"/>
</dbReference>